<evidence type="ECO:0000256" key="2">
    <source>
        <dbReference type="SAM" id="SignalP"/>
    </source>
</evidence>
<feature type="region of interest" description="Disordered" evidence="1">
    <location>
        <begin position="37"/>
        <end position="93"/>
    </location>
</feature>
<gene>
    <name evidence="3" type="ORF">M8523_08560</name>
</gene>
<sequence>MRPMLRLALFVSMASLSGWRGAGATALAAGRQTMTFIPGDRSRPATLVTPGSGRRASAAPVHAPAKGRIARRSQEGDETPAATARPGQGFTLEDGVLTYPAPARFQPQKQKPR</sequence>
<comment type="caution">
    <text evidence="3">The sequence shown here is derived from an EMBL/GenBank/DDBJ whole genome shotgun (WGS) entry which is preliminary data.</text>
</comment>
<dbReference type="EMBL" id="JAMOIM010000004">
    <property type="protein sequence ID" value="MCW6508072.1"/>
    <property type="molecule type" value="Genomic_DNA"/>
</dbReference>
<evidence type="ECO:0000313" key="3">
    <source>
        <dbReference type="EMBL" id="MCW6508072.1"/>
    </source>
</evidence>
<dbReference type="AlphaFoldDB" id="A0AA42CM64"/>
<accession>A0AA42CM64</accession>
<keyword evidence="2" id="KW-0732">Signal</keyword>
<organism evidence="3 4">
    <name type="scientific">Lichenifustis flavocetrariae</name>
    <dbReference type="NCBI Taxonomy" id="2949735"/>
    <lineage>
        <taxon>Bacteria</taxon>
        <taxon>Pseudomonadati</taxon>
        <taxon>Pseudomonadota</taxon>
        <taxon>Alphaproteobacteria</taxon>
        <taxon>Hyphomicrobiales</taxon>
        <taxon>Lichenihabitantaceae</taxon>
        <taxon>Lichenifustis</taxon>
    </lineage>
</organism>
<name>A0AA42CM64_9HYPH</name>
<reference evidence="3" key="1">
    <citation type="submission" date="2022-05" db="EMBL/GenBank/DDBJ databases">
        <authorList>
            <person name="Pankratov T."/>
        </authorList>
    </citation>
    <scope>NUCLEOTIDE SEQUENCE</scope>
    <source>
        <strain evidence="3">BP6-180914</strain>
    </source>
</reference>
<proteinExistence type="predicted"/>
<feature type="chain" id="PRO_5041446898" evidence="2">
    <location>
        <begin position="23"/>
        <end position="113"/>
    </location>
</feature>
<dbReference type="Proteomes" id="UP001165667">
    <property type="component" value="Unassembled WGS sequence"/>
</dbReference>
<evidence type="ECO:0000256" key="1">
    <source>
        <dbReference type="SAM" id="MobiDB-lite"/>
    </source>
</evidence>
<evidence type="ECO:0000313" key="4">
    <source>
        <dbReference type="Proteomes" id="UP001165667"/>
    </source>
</evidence>
<keyword evidence="4" id="KW-1185">Reference proteome</keyword>
<protein>
    <submittedName>
        <fullName evidence="3">Uncharacterized protein</fullName>
    </submittedName>
</protein>
<dbReference type="RefSeq" id="WP_282584421.1">
    <property type="nucleotide sequence ID" value="NZ_JAMOIM010000004.1"/>
</dbReference>
<feature type="signal peptide" evidence="2">
    <location>
        <begin position="1"/>
        <end position="22"/>
    </location>
</feature>